<comment type="similarity">
    <text evidence="1">Belongs to the bacterial solute-binding protein 3 family.</text>
</comment>
<dbReference type="EMBL" id="DRGM01000117">
    <property type="protein sequence ID" value="HEA16933.1"/>
    <property type="molecule type" value="Genomic_DNA"/>
</dbReference>
<evidence type="ECO:0000259" key="3">
    <source>
        <dbReference type="Pfam" id="PF00497"/>
    </source>
</evidence>
<dbReference type="PANTHER" id="PTHR35936:SF25">
    <property type="entry name" value="ABC TRANSPORTER SUBSTRATE-BINDING PROTEIN"/>
    <property type="match status" value="1"/>
</dbReference>
<dbReference type="SUPFAM" id="SSF53850">
    <property type="entry name" value="Periplasmic binding protein-like II"/>
    <property type="match status" value="1"/>
</dbReference>
<dbReference type="Proteomes" id="UP000886188">
    <property type="component" value="Unassembled WGS sequence"/>
</dbReference>
<dbReference type="InterPro" id="IPR001638">
    <property type="entry name" value="Solute-binding_3/MltF_N"/>
</dbReference>
<proteinExistence type="inferred from homology"/>
<keyword evidence="2" id="KW-0732">Signal</keyword>
<evidence type="ECO:0000256" key="2">
    <source>
        <dbReference type="ARBA" id="ARBA00022729"/>
    </source>
</evidence>
<organism evidence="4">
    <name type="scientific">Pseudoalteromonas prydzensis</name>
    <dbReference type="NCBI Taxonomy" id="182141"/>
    <lineage>
        <taxon>Bacteria</taxon>
        <taxon>Pseudomonadati</taxon>
        <taxon>Pseudomonadota</taxon>
        <taxon>Gammaproteobacteria</taxon>
        <taxon>Alteromonadales</taxon>
        <taxon>Pseudoalteromonadaceae</taxon>
        <taxon>Pseudoalteromonas</taxon>
    </lineage>
</organism>
<reference evidence="4" key="1">
    <citation type="journal article" date="2020" name="mSystems">
        <title>Genome- and Community-Level Interaction Insights into Carbon Utilization and Element Cycling Functions of Hydrothermarchaeota in Hydrothermal Sediment.</title>
        <authorList>
            <person name="Zhou Z."/>
            <person name="Liu Y."/>
            <person name="Xu W."/>
            <person name="Pan J."/>
            <person name="Luo Z.H."/>
            <person name="Li M."/>
        </authorList>
    </citation>
    <scope>NUCLEOTIDE SEQUENCE [LARGE SCALE GENOMIC DNA]</scope>
    <source>
        <strain evidence="4">HyVt-346</strain>
    </source>
</reference>
<protein>
    <submittedName>
        <fullName evidence="4">Transporter substrate-binding domain-containing protein</fullName>
    </submittedName>
</protein>
<name>A0A7V1CZ20_9GAMM</name>
<evidence type="ECO:0000313" key="4">
    <source>
        <dbReference type="EMBL" id="HEA16933.1"/>
    </source>
</evidence>
<sequence length="258" mass="28974">MKYFIAIYLILYSGLAMSLTAPKPSDRITVAVSPSLPPYVFSDDDTGLQLQILKSAFKDQGVTNLDIVYMSNKRAGQSLEKMDVDIAMNYAGATNSAIYSSQSLLAYQNVAISLKKNNFKINSVYDLSGKSVVAFQNATEFLPAPFKALTTKLRSYEEVVYQAAQVDQLMKEWVDVVVLEKRVFLYYLQQYKATHPIQPITIHPIFPEAPRPAYFTSKVLQEIFDMGLAHIIENGEYSKIMAFDGSEYTQLVTPNSIE</sequence>
<gene>
    <name evidence="4" type="ORF">ENH88_10920</name>
</gene>
<accession>A0A7V1CZ20</accession>
<dbReference type="Pfam" id="PF00497">
    <property type="entry name" value="SBP_bac_3"/>
    <property type="match status" value="1"/>
</dbReference>
<feature type="domain" description="Solute-binding protein family 3/N-terminal" evidence="3">
    <location>
        <begin position="28"/>
        <end position="241"/>
    </location>
</feature>
<evidence type="ECO:0000256" key="1">
    <source>
        <dbReference type="ARBA" id="ARBA00010333"/>
    </source>
</evidence>
<dbReference type="PANTHER" id="PTHR35936">
    <property type="entry name" value="MEMBRANE-BOUND LYTIC MUREIN TRANSGLYCOSYLASE F"/>
    <property type="match status" value="1"/>
</dbReference>
<dbReference type="Gene3D" id="3.40.190.10">
    <property type="entry name" value="Periplasmic binding protein-like II"/>
    <property type="match status" value="2"/>
</dbReference>
<dbReference type="AlphaFoldDB" id="A0A7V1CZ20"/>
<comment type="caution">
    <text evidence="4">The sequence shown here is derived from an EMBL/GenBank/DDBJ whole genome shotgun (WGS) entry which is preliminary data.</text>
</comment>
<dbReference type="RefSeq" id="WP_304182263.1">
    <property type="nucleotide sequence ID" value="NZ_DRGM01000117.1"/>
</dbReference>